<organism evidence="1 2">
    <name type="scientific">Pisolithus tinctorius Marx 270</name>
    <dbReference type="NCBI Taxonomy" id="870435"/>
    <lineage>
        <taxon>Eukaryota</taxon>
        <taxon>Fungi</taxon>
        <taxon>Dikarya</taxon>
        <taxon>Basidiomycota</taxon>
        <taxon>Agaricomycotina</taxon>
        <taxon>Agaricomycetes</taxon>
        <taxon>Agaricomycetidae</taxon>
        <taxon>Boletales</taxon>
        <taxon>Sclerodermatineae</taxon>
        <taxon>Pisolithaceae</taxon>
        <taxon>Pisolithus</taxon>
    </lineage>
</organism>
<gene>
    <name evidence="1" type="ORF">M404DRAFT_147020</name>
</gene>
<dbReference type="Proteomes" id="UP000054217">
    <property type="component" value="Unassembled WGS sequence"/>
</dbReference>
<protein>
    <submittedName>
        <fullName evidence="1">Uncharacterized protein</fullName>
    </submittedName>
</protein>
<dbReference type="HOGENOM" id="CLU_1551330_0_0_1"/>
<accession>A0A0C3P6B1</accession>
<evidence type="ECO:0000313" key="1">
    <source>
        <dbReference type="EMBL" id="KIO02879.1"/>
    </source>
</evidence>
<name>A0A0C3P6B1_PISTI</name>
<dbReference type="InParanoid" id="A0A0C3P6B1"/>
<keyword evidence="2" id="KW-1185">Reference proteome</keyword>
<sequence length="173" mass="19561">LAKKYAYFYHLWVPSGVFPLRACPPDFDLRDPIHYQTPESKAIANGAKLYLMVPPELRAQTMKYEHFKQLFTSTVNGERGNILKPVKDSVMQLFAHLSPGLDPVALGDWRKRTDNPAFLSLKRNPANHDEVYTPLALILFEDPSAMNVSGLFKNKALTQVNHFPAECIGHTHS</sequence>
<reference evidence="1 2" key="1">
    <citation type="submission" date="2014-04" db="EMBL/GenBank/DDBJ databases">
        <authorList>
            <consortium name="DOE Joint Genome Institute"/>
            <person name="Kuo A."/>
            <person name="Kohler A."/>
            <person name="Costa M.D."/>
            <person name="Nagy L.G."/>
            <person name="Floudas D."/>
            <person name="Copeland A."/>
            <person name="Barry K.W."/>
            <person name="Cichocki N."/>
            <person name="Veneault-Fourrey C."/>
            <person name="LaButti K."/>
            <person name="Lindquist E.A."/>
            <person name="Lipzen A."/>
            <person name="Lundell T."/>
            <person name="Morin E."/>
            <person name="Murat C."/>
            <person name="Sun H."/>
            <person name="Tunlid A."/>
            <person name="Henrissat B."/>
            <person name="Grigoriev I.V."/>
            <person name="Hibbett D.S."/>
            <person name="Martin F."/>
            <person name="Nordberg H.P."/>
            <person name="Cantor M.N."/>
            <person name="Hua S.X."/>
        </authorList>
    </citation>
    <scope>NUCLEOTIDE SEQUENCE [LARGE SCALE GENOMIC DNA]</scope>
    <source>
        <strain evidence="1 2">Marx 270</strain>
    </source>
</reference>
<dbReference type="AlphaFoldDB" id="A0A0C3P6B1"/>
<evidence type="ECO:0000313" key="2">
    <source>
        <dbReference type="Proteomes" id="UP000054217"/>
    </source>
</evidence>
<reference evidence="2" key="2">
    <citation type="submission" date="2015-01" db="EMBL/GenBank/DDBJ databases">
        <title>Evolutionary Origins and Diversification of the Mycorrhizal Mutualists.</title>
        <authorList>
            <consortium name="DOE Joint Genome Institute"/>
            <consortium name="Mycorrhizal Genomics Consortium"/>
            <person name="Kohler A."/>
            <person name="Kuo A."/>
            <person name="Nagy L.G."/>
            <person name="Floudas D."/>
            <person name="Copeland A."/>
            <person name="Barry K.W."/>
            <person name="Cichocki N."/>
            <person name="Veneault-Fourrey C."/>
            <person name="LaButti K."/>
            <person name="Lindquist E.A."/>
            <person name="Lipzen A."/>
            <person name="Lundell T."/>
            <person name="Morin E."/>
            <person name="Murat C."/>
            <person name="Riley R."/>
            <person name="Ohm R."/>
            <person name="Sun H."/>
            <person name="Tunlid A."/>
            <person name="Henrissat B."/>
            <person name="Grigoriev I.V."/>
            <person name="Hibbett D.S."/>
            <person name="Martin F."/>
        </authorList>
    </citation>
    <scope>NUCLEOTIDE SEQUENCE [LARGE SCALE GENOMIC DNA]</scope>
    <source>
        <strain evidence="2">Marx 270</strain>
    </source>
</reference>
<dbReference type="OrthoDB" id="2685191at2759"/>
<feature type="non-terminal residue" evidence="1">
    <location>
        <position position="1"/>
    </location>
</feature>
<proteinExistence type="predicted"/>
<dbReference type="EMBL" id="KN831979">
    <property type="protein sequence ID" value="KIO02879.1"/>
    <property type="molecule type" value="Genomic_DNA"/>
</dbReference>